<comment type="catalytic activity">
    <reaction evidence="5">
        <text>dTDP-beta-L-rhamnose + NADP(+) = dTDP-4-dehydro-beta-L-rhamnose + NADPH + H(+)</text>
        <dbReference type="Rhea" id="RHEA:21796"/>
        <dbReference type="ChEBI" id="CHEBI:15378"/>
        <dbReference type="ChEBI" id="CHEBI:57510"/>
        <dbReference type="ChEBI" id="CHEBI:57783"/>
        <dbReference type="ChEBI" id="CHEBI:58349"/>
        <dbReference type="ChEBI" id="CHEBI:62830"/>
        <dbReference type="EC" id="1.1.1.133"/>
    </reaction>
</comment>
<dbReference type="InterPro" id="IPR029903">
    <property type="entry name" value="RmlD-like-bd"/>
</dbReference>
<dbReference type="PANTHER" id="PTHR10491">
    <property type="entry name" value="DTDP-4-DEHYDRORHAMNOSE REDUCTASE"/>
    <property type="match status" value="1"/>
</dbReference>
<reference evidence="9" key="1">
    <citation type="submission" date="2016-02" db="EMBL/GenBank/DDBJ databases">
        <authorList>
            <person name="Shin S.-K."/>
            <person name="Yi H."/>
            <person name="Kim E."/>
        </authorList>
    </citation>
    <scope>NUCLEOTIDE SEQUENCE [LARGE SCALE GENOMIC DNA]</scope>
    <source>
        <strain evidence="9">LPB0003</strain>
    </source>
</reference>
<dbReference type="SUPFAM" id="SSF51735">
    <property type="entry name" value="NAD(P)-binding Rossmann-fold domains"/>
    <property type="match status" value="1"/>
</dbReference>
<dbReference type="PANTHER" id="PTHR10491:SF4">
    <property type="entry name" value="METHIONINE ADENOSYLTRANSFERASE 2 SUBUNIT BETA"/>
    <property type="match status" value="1"/>
</dbReference>
<comment type="caution">
    <text evidence="8">The sequence shown here is derived from an EMBL/GenBank/DDBJ whole genome shotgun (WGS) entry which is preliminary data.</text>
</comment>
<dbReference type="STRING" id="1774273.LPB03_05240"/>
<comment type="function">
    <text evidence="6">Catalyzes the reduction of dTDP-6-deoxy-L-lyxo-4-hexulose to yield dTDP-L-rhamnose.</text>
</comment>
<gene>
    <name evidence="8" type="ORF">LPB3_07255</name>
</gene>
<dbReference type="InterPro" id="IPR005913">
    <property type="entry name" value="dTDP_dehydrorham_reduct"/>
</dbReference>
<dbReference type="EC" id="1.1.1.133" evidence="3 6"/>
<evidence type="ECO:0000256" key="4">
    <source>
        <dbReference type="ARBA" id="ARBA00017099"/>
    </source>
</evidence>
<sequence>MIKVIITGSNGLLGQSLLNLLSEEKEKYEVYGFSKGINRSGREDFAYVSIDITNEENLRKSIKEIQPDFIINTAAMTQVDDCENNKQACDVLNVDVVKWLSEIAEEINAHVIHISTDFIFDGLKGNYKETDTPNPISYYGLSKLKSEKVLTSSNINFTILRTILVYGKVFDMSRSNIVLWVKQMLEEGKEITIVDDQYRAPTYVLDLAMACKISMDKKATGIFNISSNKLMSVFEITQEIAEVFNLDKSLLKPISTSTLNQTAPRPAKTGFDLSKTNRELNFYPKTFKEDLQKFKETLS</sequence>
<dbReference type="GO" id="GO:0008831">
    <property type="term" value="F:dTDP-4-dehydrorhamnose reductase activity"/>
    <property type="evidence" value="ECO:0007669"/>
    <property type="project" value="UniProtKB-EC"/>
</dbReference>
<comment type="similarity">
    <text evidence="2 6">Belongs to the dTDP-4-dehydrorhamnose reductase family.</text>
</comment>
<keyword evidence="6" id="KW-0560">Oxidoreductase</keyword>
<dbReference type="UniPathway" id="UPA00124"/>
<dbReference type="KEGG" id="pob:LPB03_05240"/>
<dbReference type="InterPro" id="IPR036291">
    <property type="entry name" value="NAD(P)-bd_dom_sf"/>
</dbReference>
<evidence type="ECO:0000256" key="1">
    <source>
        <dbReference type="ARBA" id="ARBA00004781"/>
    </source>
</evidence>
<accession>A0A1B8TXF7</accession>
<evidence type="ECO:0000313" key="8">
    <source>
        <dbReference type="EMBL" id="OBY64189.1"/>
    </source>
</evidence>
<dbReference type="AlphaFoldDB" id="A0A1B8TXF7"/>
<organism evidence="8 9">
    <name type="scientific">Polaribacter vadi</name>
    <dbReference type="NCBI Taxonomy" id="1774273"/>
    <lineage>
        <taxon>Bacteria</taxon>
        <taxon>Pseudomonadati</taxon>
        <taxon>Bacteroidota</taxon>
        <taxon>Flavobacteriia</taxon>
        <taxon>Flavobacteriales</taxon>
        <taxon>Flavobacteriaceae</taxon>
    </lineage>
</organism>
<evidence type="ECO:0000256" key="3">
    <source>
        <dbReference type="ARBA" id="ARBA00012929"/>
    </source>
</evidence>
<evidence type="ECO:0000259" key="7">
    <source>
        <dbReference type="Pfam" id="PF04321"/>
    </source>
</evidence>
<dbReference type="CDD" id="cd05254">
    <property type="entry name" value="dTDP_HR_like_SDR_e"/>
    <property type="match status" value="1"/>
</dbReference>
<dbReference type="OrthoDB" id="9803892at2"/>
<dbReference type="Gene3D" id="3.40.50.720">
    <property type="entry name" value="NAD(P)-binding Rossmann-like Domain"/>
    <property type="match status" value="1"/>
</dbReference>
<keyword evidence="9" id="KW-1185">Reference proteome</keyword>
<dbReference type="EMBL" id="LSFM01000022">
    <property type="protein sequence ID" value="OBY64189.1"/>
    <property type="molecule type" value="Genomic_DNA"/>
</dbReference>
<dbReference type="Proteomes" id="UP000092584">
    <property type="component" value="Unassembled WGS sequence"/>
</dbReference>
<proteinExistence type="inferred from homology"/>
<evidence type="ECO:0000256" key="6">
    <source>
        <dbReference type="RuleBase" id="RU364082"/>
    </source>
</evidence>
<dbReference type="GO" id="GO:0019305">
    <property type="term" value="P:dTDP-rhamnose biosynthetic process"/>
    <property type="evidence" value="ECO:0007669"/>
    <property type="project" value="UniProtKB-UniPathway"/>
</dbReference>
<dbReference type="Pfam" id="PF04321">
    <property type="entry name" value="RmlD_sub_bind"/>
    <property type="match status" value="1"/>
</dbReference>
<evidence type="ECO:0000256" key="5">
    <source>
        <dbReference type="ARBA" id="ARBA00048200"/>
    </source>
</evidence>
<keyword evidence="6" id="KW-0521">NADP</keyword>
<feature type="domain" description="RmlD-like substrate binding" evidence="7">
    <location>
        <begin position="3"/>
        <end position="296"/>
    </location>
</feature>
<name>A0A1B8TXF7_9FLAO</name>
<evidence type="ECO:0000313" key="9">
    <source>
        <dbReference type="Proteomes" id="UP000092584"/>
    </source>
</evidence>
<comment type="pathway">
    <text evidence="1 6">Carbohydrate biosynthesis; dTDP-L-rhamnose biosynthesis.</text>
</comment>
<dbReference type="RefSeq" id="WP_065318939.1">
    <property type="nucleotide sequence ID" value="NZ_CAXBLX010000012.1"/>
</dbReference>
<evidence type="ECO:0000256" key="2">
    <source>
        <dbReference type="ARBA" id="ARBA00010944"/>
    </source>
</evidence>
<protein>
    <recommendedName>
        <fullName evidence="4 6">dTDP-4-dehydrorhamnose reductase</fullName>
        <ecNumber evidence="3 6">1.1.1.133</ecNumber>
    </recommendedName>
</protein>